<evidence type="ECO:0000256" key="9">
    <source>
        <dbReference type="ARBA" id="ARBA00022946"/>
    </source>
</evidence>
<evidence type="ECO:0000313" key="17">
    <source>
        <dbReference type="Proteomes" id="UP001190640"/>
    </source>
</evidence>
<organism evidence="17 18">
    <name type="scientific">Eublepharis macularius</name>
    <name type="common">Leopard gecko</name>
    <name type="synonym">Cyrtodactylus macularius</name>
    <dbReference type="NCBI Taxonomy" id="481883"/>
    <lineage>
        <taxon>Eukaryota</taxon>
        <taxon>Metazoa</taxon>
        <taxon>Chordata</taxon>
        <taxon>Craniata</taxon>
        <taxon>Vertebrata</taxon>
        <taxon>Euteleostomi</taxon>
        <taxon>Lepidosauria</taxon>
        <taxon>Squamata</taxon>
        <taxon>Bifurcata</taxon>
        <taxon>Gekkota</taxon>
        <taxon>Eublepharidae</taxon>
        <taxon>Eublepharinae</taxon>
        <taxon>Eublepharis</taxon>
    </lineage>
</organism>
<dbReference type="CTD" id="57380"/>
<keyword evidence="16" id="KW-0175">Coiled coil</keyword>
<keyword evidence="13 15" id="KW-0472">Membrane</keyword>
<dbReference type="AlphaFoldDB" id="A0AA97JNL5"/>
<evidence type="ECO:0000256" key="8">
    <source>
        <dbReference type="ARBA" id="ARBA00022842"/>
    </source>
</evidence>
<keyword evidence="7 15" id="KW-0999">Mitochondrion inner membrane</keyword>
<dbReference type="FunFam" id="1.20.58.340:FF:000007">
    <property type="entry name" value="Magnesium transporter MRS2 homolog, mitochondrial"/>
    <property type="match status" value="1"/>
</dbReference>
<keyword evidence="11 15" id="KW-0406">Ion transport</keyword>
<keyword evidence="4 15" id="KW-0813">Transport</keyword>
<comment type="function">
    <text evidence="14">Magnesium transporter that mediates the influx of magnesium into the mitochondrial matrix and regulates magnesium metabolism. Also permeable to calcium, sodium and potassium ions. Required for normal expression of the mitochondrial respiratory complex I subunits. May play a role in maintaining the inner mitochondrial membrane potential.</text>
</comment>
<dbReference type="GO" id="GO:0015095">
    <property type="term" value="F:magnesium ion transmembrane transporter activity"/>
    <property type="evidence" value="ECO:0007669"/>
    <property type="project" value="TreeGrafter"/>
</dbReference>
<dbReference type="PANTHER" id="PTHR13890">
    <property type="entry name" value="RNA SPLICING PROTEIN MRS2, MITOCHONDRIAL"/>
    <property type="match status" value="1"/>
</dbReference>
<sequence length="451" mass="51902">MDCAWMLSRGLRPGKLCSYCVGVYCSRHHRLLQRGRSIHFLGASAGAPGWALCRPRKCRLQWPRRQRLLGASELSRRMTTEASQATLASVAPVFSVMKFDKKGNVTSYERKKTELYQELGLQARDLRFQHQVNISPRNNTIIMRMEFLKAVITPEFLLILDYRNLNMEKWLLQELASQLAGEGQLVTYSLPFEFRAIEAMLQYWINCLHGRLNSLQPQILETLDALVDPKLLSVDRSKVHVLLQNGKSLSELETDIKVFKETILEILDEEELMEELCLTKWTDPQVFEESTSGIDHAEEMELLLENYYRQAEDLANETRELRVLIDDSESIIFINLDSHRNVMMRLNLQLTMGTFSLSLFGLIGVAFGMNLESSFEEDRRMFWLVTGIMFLGSGLIWRRLLSFLGKHLEPSLPPPMPALLKRTHLANGKVEFKNDFKTESLASNRSTLTNH</sequence>
<evidence type="ECO:0000256" key="16">
    <source>
        <dbReference type="SAM" id="Coils"/>
    </source>
</evidence>
<dbReference type="GO" id="GO:0045016">
    <property type="term" value="P:mitochondrial magnesium ion transmembrane transport"/>
    <property type="evidence" value="ECO:0007669"/>
    <property type="project" value="TreeGrafter"/>
</dbReference>
<feature type="coiled-coil region" evidence="16">
    <location>
        <begin position="297"/>
        <end position="324"/>
    </location>
</feature>
<keyword evidence="9" id="KW-0809">Transit peptide</keyword>
<evidence type="ECO:0000256" key="7">
    <source>
        <dbReference type="ARBA" id="ARBA00022792"/>
    </source>
</evidence>
<proteinExistence type="inferred from homology"/>
<comment type="similarity">
    <text evidence="2 15">Belongs to the CorA metal ion transporter (MIT) (TC 1.A.35) family.</text>
</comment>
<evidence type="ECO:0000256" key="12">
    <source>
        <dbReference type="ARBA" id="ARBA00023128"/>
    </source>
</evidence>
<keyword evidence="17" id="KW-1185">Reference proteome</keyword>
<comment type="subunit">
    <text evidence="3">Homopentamer.</text>
</comment>
<dbReference type="GO" id="GO:0005743">
    <property type="term" value="C:mitochondrial inner membrane"/>
    <property type="evidence" value="ECO:0007669"/>
    <property type="project" value="UniProtKB-SubCell"/>
</dbReference>
<evidence type="ECO:0000256" key="5">
    <source>
        <dbReference type="ARBA" id="ARBA00022692"/>
    </source>
</evidence>
<feature type="transmembrane region" description="Helical" evidence="15">
    <location>
        <begin position="350"/>
        <end position="369"/>
    </location>
</feature>
<dbReference type="FunFam" id="2.40.128.330:FF:000003">
    <property type="entry name" value="Magnesium transporter MRS2 homolog, mitochondrial"/>
    <property type="match status" value="1"/>
</dbReference>
<feature type="transmembrane region" description="Helical" evidence="15">
    <location>
        <begin position="381"/>
        <end position="397"/>
    </location>
</feature>
<evidence type="ECO:0000256" key="3">
    <source>
        <dbReference type="ARBA" id="ARBA00011255"/>
    </source>
</evidence>
<accession>A0AA97JNL5</accession>
<evidence type="ECO:0000256" key="4">
    <source>
        <dbReference type="ARBA" id="ARBA00022448"/>
    </source>
</evidence>
<dbReference type="KEGG" id="emc:129333214"/>
<protein>
    <recommendedName>
        <fullName evidence="15">Magnesium transporter</fullName>
    </recommendedName>
</protein>
<evidence type="ECO:0000256" key="11">
    <source>
        <dbReference type="ARBA" id="ARBA00023065"/>
    </source>
</evidence>
<evidence type="ECO:0000256" key="13">
    <source>
        <dbReference type="ARBA" id="ARBA00023136"/>
    </source>
</evidence>
<dbReference type="Gene3D" id="2.40.128.330">
    <property type="match status" value="1"/>
</dbReference>
<dbReference type="Gene3D" id="1.20.58.340">
    <property type="entry name" value="Magnesium transport protein CorA, transmembrane region"/>
    <property type="match status" value="1"/>
</dbReference>
<dbReference type="PANTHER" id="PTHR13890:SF0">
    <property type="entry name" value="MAGNESIUM TRANSPORTER MRS2 HOMOLOG, MITOCHONDRIAL"/>
    <property type="match status" value="1"/>
</dbReference>
<keyword evidence="10 15" id="KW-1133">Transmembrane helix</keyword>
<evidence type="ECO:0000256" key="1">
    <source>
        <dbReference type="ARBA" id="ARBA00004448"/>
    </source>
</evidence>
<name>A0AA97JNL5_EUBMA</name>
<keyword evidence="6" id="KW-0479">Metal-binding</keyword>
<keyword evidence="12" id="KW-0496">Mitochondrion</keyword>
<keyword evidence="8 15" id="KW-0460">Magnesium</keyword>
<evidence type="ECO:0000256" key="14">
    <source>
        <dbReference type="ARBA" id="ARBA00093432"/>
    </source>
</evidence>
<gene>
    <name evidence="18" type="primary">MRS2</name>
</gene>
<evidence type="ECO:0000256" key="15">
    <source>
        <dbReference type="RuleBase" id="RU366042"/>
    </source>
</evidence>
<dbReference type="GO" id="GO:0046872">
    <property type="term" value="F:metal ion binding"/>
    <property type="evidence" value="ECO:0007669"/>
    <property type="project" value="UniProtKB-KW"/>
</dbReference>
<comment type="subcellular location">
    <subcellularLocation>
        <location evidence="1 15">Mitochondrion inner membrane</location>
        <topology evidence="1 15">Multi-pass membrane protein</topology>
    </subcellularLocation>
</comment>
<dbReference type="InterPro" id="IPR039204">
    <property type="entry name" value="MRS2-like"/>
</dbReference>
<dbReference type="CDD" id="cd12823">
    <property type="entry name" value="Mrs2_Mfm1p-like"/>
    <property type="match status" value="1"/>
</dbReference>
<evidence type="ECO:0000313" key="18">
    <source>
        <dbReference type="RefSeq" id="XP_054840696.1"/>
    </source>
</evidence>
<dbReference type="Proteomes" id="UP001190640">
    <property type="component" value="Chromosome 7"/>
</dbReference>
<dbReference type="Pfam" id="PF22099">
    <property type="entry name" value="MRS2-like"/>
    <property type="match status" value="1"/>
</dbReference>
<dbReference type="RefSeq" id="XP_054840696.1">
    <property type="nucleotide sequence ID" value="XM_054984721.1"/>
</dbReference>
<keyword evidence="5 15" id="KW-0812">Transmembrane</keyword>
<evidence type="ECO:0000256" key="2">
    <source>
        <dbReference type="ARBA" id="ARBA00009765"/>
    </source>
</evidence>
<evidence type="ECO:0000256" key="6">
    <source>
        <dbReference type="ARBA" id="ARBA00022723"/>
    </source>
</evidence>
<reference evidence="18" key="1">
    <citation type="submission" date="2025-08" db="UniProtKB">
        <authorList>
            <consortium name="RefSeq"/>
        </authorList>
    </citation>
    <scope>IDENTIFICATION</scope>
    <source>
        <tissue evidence="18">Blood</tissue>
    </source>
</reference>
<dbReference type="GeneID" id="129333214"/>
<evidence type="ECO:0000256" key="10">
    <source>
        <dbReference type="ARBA" id="ARBA00022989"/>
    </source>
</evidence>